<keyword evidence="2" id="KW-1185">Reference proteome</keyword>
<gene>
    <name evidence="1" type="ORF">FYJ24_10795</name>
</gene>
<comment type="caution">
    <text evidence="1">The sequence shown here is derived from an EMBL/GenBank/DDBJ whole genome shotgun (WGS) entry which is preliminary data.</text>
</comment>
<dbReference type="InterPro" id="IPR050461">
    <property type="entry name" value="Nitroreductase_HadB/RutE"/>
</dbReference>
<evidence type="ECO:0008006" key="3">
    <source>
        <dbReference type="Google" id="ProtNLM"/>
    </source>
</evidence>
<name>A0A6N7W9W3_9ACTO</name>
<dbReference type="EMBL" id="VULO01000014">
    <property type="protein sequence ID" value="MSS85232.1"/>
    <property type="molecule type" value="Genomic_DNA"/>
</dbReference>
<dbReference type="NCBIfam" id="NF047509">
    <property type="entry name" value="Rv3131_FMN_oxido"/>
    <property type="match status" value="1"/>
</dbReference>
<dbReference type="Proteomes" id="UP000470875">
    <property type="component" value="Unassembled WGS sequence"/>
</dbReference>
<dbReference type="SUPFAM" id="SSF55469">
    <property type="entry name" value="FMN-dependent nitroreductase-like"/>
    <property type="match status" value="1"/>
</dbReference>
<protein>
    <recommendedName>
        <fullName evidence="3">Nitroreductase domain-containing protein</fullName>
    </recommendedName>
</protein>
<reference evidence="1 2" key="1">
    <citation type="submission" date="2019-08" db="EMBL/GenBank/DDBJ databases">
        <title>In-depth cultivation of the pig gut microbiome towards novel bacterial diversity and tailored functional studies.</title>
        <authorList>
            <person name="Wylensek D."/>
            <person name="Hitch T.C.A."/>
            <person name="Clavel T."/>
        </authorList>
    </citation>
    <scope>NUCLEOTIDE SEQUENCE [LARGE SCALE GENOMIC DNA]</scope>
    <source>
        <strain evidence="1 2">WB03_NA08</strain>
    </source>
</reference>
<dbReference type="PANTHER" id="PTHR43543">
    <property type="entry name" value="MALONIC SEMIALDEHYDE REDUCTASE RUTE-RELATED"/>
    <property type="match status" value="1"/>
</dbReference>
<dbReference type="InterPro" id="IPR000415">
    <property type="entry name" value="Nitroreductase-like"/>
</dbReference>
<dbReference type="RefSeq" id="WP_154546306.1">
    <property type="nucleotide sequence ID" value="NZ_VULO01000014.1"/>
</dbReference>
<organism evidence="1 2">
    <name type="scientific">Scrofimicrobium canadense</name>
    <dbReference type="NCBI Taxonomy" id="2652290"/>
    <lineage>
        <taxon>Bacteria</taxon>
        <taxon>Bacillati</taxon>
        <taxon>Actinomycetota</taxon>
        <taxon>Actinomycetes</taxon>
        <taxon>Actinomycetales</taxon>
        <taxon>Actinomycetaceae</taxon>
        <taxon>Scrofimicrobium</taxon>
    </lineage>
</organism>
<evidence type="ECO:0000313" key="2">
    <source>
        <dbReference type="Proteomes" id="UP000470875"/>
    </source>
</evidence>
<dbReference type="PANTHER" id="PTHR43543:SF1">
    <property type="entry name" value="MALONIC SEMIALDEHYDE REDUCTASE RUTE-RELATED"/>
    <property type="match status" value="1"/>
</dbReference>
<dbReference type="Gene3D" id="3.40.109.10">
    <property type="entry name" value="NADH Oxidase"/>
    <property type="match status" value="1"/>
</dbReference>
<dbReference type="GO" id="GO:0016491">
    <property type="term" value="F:oxidoreductase activity"/>
    <property type="evidence" value="ECO:0007669"/>
    <property type="project" value="InterPro"/>
</dbReference>
<sequence>MQVASAGLLAGSSHNTQPWRIDLDDNDPLAFDLYVNPERLTPVVDPLGRQAMISQGTFLGYMQEYGAAHGWDVQVKLFPRGELDEAAFSESLANTPIARIRLVEAVPVESSLAEGLYIPDTNRSPYKDTPIDPSVASSIENLSNSVARIRLIDNPDEVAHLQAIALSAAMIEADKQEAMDEASALLRSNEYAKNRHRWGFTASDQNANPLVRHAMQTLVTLLPGLGQGEAAAKMFRESAVEHVEGTSAFVLVTTQNNDRHSQVEAGMTYARVVLSANVHGLATHPLSQALQEYPELSECYREIHESFGGDGAIHMLARIGTPTAQVGPSMRMLVDDIVM</sequence>
<proteinExistence type="predicted"/>
<dbReference type="AlphaFoldDB" id="A0A6N7W9W3"/>
<accession>A0A6N7W9W3</accession>
<evidence type="ECO:0000313" key="1">
    <source>
        <dbReference type="EMBL" id="MSS85232.1"/>
    </source>
</evidence>